<evidence type="ECO:0000256" key="7">
    <source>
        <dbReference type="SAM" id="MobiDB-lite"/>
    </source>
</evidence>
<proteinExistence type="inferred from homology"/>
<protein>
    <submittedName>
        <fullName evidence="10">Rhomboid family intramembrane serine protease</fullName>
    </submittedName>
</protein>
<dbReference type="EMBL" id="JAESWB010000104">
    <property type="protein sequence ID" value="MBL4951841.1"/>
    <property type="molecule type" value="Genomic_DNA"/>
</dbReference>
<feature type="transmembrane region" description="Helical" evidence="8">
    <location>
        <begin position="99"/>
        <end position="118"/>
    </location>
</feature>
<dbReference type="Proteomes" id="UP000623967">
    <property type="component" value="Unassembled WGS sequence"/>
</dbReference>
<organism evidence="10 11">
    <name type="scientific">Neobacillus paridis</name>
    <dbReference type="NCBI Taxonomy" id="2803862"/>
    <lineage>
        <taxon>Bacteria</taxon>
        <taxon>Bacillati</taxon>
        <taxon>Bacillota</taxon>
        <taxon>Bacilli</taxon>
        <taxon>Bacillales</taxon>
        <taxon>Bacillaceae</taxon>
        <taxon>Neobacillus</taxon>
    </lineage>
</organism>
<keyword evidence="3 8" id="KW-0812">Transmembrane</keyword>
<reference evidence="10 11" key="1">
    <citation type="submission" date="2021-01" db="EMBL/GenBank/DDBJ databases">
        <title>Genome public.</title>
        <authorList>
            <person name="Liu C."/>
            <person name="Sun Q."/>
        </authorList>
    </citation>
    <scope>NUCLEOTIDE SEQUENCE [LARGE SCALE GENOMIC DNA]</scope>
    <source>
        <strain evidence="10 11">YIM B02564</strain>
    </source>
</reference>
<dbReference type="Gene3D" id="1.20.1540.10">
    <property type="entry name" value="Rhomboid-like"/>
    <property type="match status" value="1"/>
</dbReference>
<feature type="transmembrane region" description="Helical" evidence="8">
    <location>
        <begin position="53"/>
        <end position="79"/>
    </location>
</feature>
<feature type="transmembrane region" description="Helical" evidence="8">
    <location>
        <begin position="139"/>
        <end position="159"/>
    </location>
</feature>
<name>A0ABS1TKL7_9BACI</name>
<feature type="region of interest" description="Disordered" evidence="7">
    <location>
        <begin position="1"/>
        <end position="35"/>
    </location>
</feature>
<evidence type="ECO:0000256" key="1">
    <source>
        <dbReference type="ARBA" id="ARBA00004141"/>
    </source>
</evidence>
<dbReference type="InterPro" id="IPR050925">
    <property type="entry name" value="Rhomboid_protease_S54"/>
</dbReference>
<dbReference type="GO" id="GO:0006508">
    <property type="term" value="P:proteolysis"/>
    <property type="evidence" value="ECO:0007669"/>
    <property type="project" value="UniProtKB-KW"/>
</dbReference>
<dbReference type="InterPro" id="IPR022764">
    <property type="entry name" value="Peptidase_S54_rhomboid_dom"/>
</dbReference>
<evidence type="ECO:0000259" key="9">
    <source>
        <dbReference type="Pfam" id="PF01694"/>
    </source>
</evidence>
<evidence type="ECO:0000256" key="5">
    <source>
        <dbReference type="ARBA" id="ARBA00022989"/>
    </source>
</evidence>
<dbReference type="Pfam" id="PF01694">
    <property type="entry name" value="Rhomboid"/>
    <property type="match status" value="1"/>
</dbReference>
<evidence type="ECO:0000256" key="6">
    <source>
        <dbReference type="ARBA" id="ARBA00023136"/>
    </source>
</evidence>
<keyword evidence="4" id="KW-0378">Hydrolase</keyword>
<evidence type="ECO:0000256" key="3">
    <source>
        <dbReference type="ARBA" id="ARBA00022692"/>
    </source>
</evidence>
<evidence type="ECO:0000256" key="2">
    <source>
        <dbReference type="ARBA" id="ARBA00009045"/>
    </source>
</evidence>
<accession>A0ABS1TKL7</accession>
<evidence type="ECO:0000313" key="10">
    <source>
        <dbReference type="EMBL" id="MBL4951841.1"/>
    </source>
</evidence>
<keyword evidence="10" id="KW-0645">Protease</keyword>
<comment type="similarity">
    <text evidence="2">Belongs to the peptidase S54 family.</text>
</comment>
<evidence type="ECO:0000256" key="8">
    <source>
        <dbReference type="SAM" id="Phobius"/>
    </source>
</evidence>
<gene>
    <name evidence="10" type="ORF">JK635_06305</name>
</gene>
<dbReference type="PANTHER" id="PTHR43731:SF14">
    <property type="entry name" value="PRESENILIN-ASSOCIATED RHOMBOID-LIKE PROTEIN, MITOCHONDRIAL"/>
    <property type="match status" value="1"/>
</dbReference>
<dbReference type="SUPFAM" id="SSF144091">
    <property type="entry name" value="Rhomboid-like"/>
    <property type="match status" value="1"/>
</dbReference>
<feature type="domain" description="Peptidase S54 rhomboid" evidence="9">
    <location>
        <begin position="97"/>
        <end position="171"/>
    </location>
</feature>
<sequence length="171" mass="18051">MEPFQDRHLAQSAPLHPPASTPDQEGKGADAARQPGAAAAFANRRQALARQPWVSYALVLLNVAVWLLTLASGAALLQAPAEKMLTWGGNAASEVQRGQWWRLLTAVFLHSGLMHLTMNMAGLLCTGPTVERVYGSRRFLLLYLGAGLAGSALSLHFSAQHGTAVGASGAV</sequence>
<comment type="subcellular location">
    <subcellularLocation>
        <location evidence="1">Membrane</location>
        <topology evidence="1">Multi-pass membrane protein</topology>
    </subcellularLocation>
</comment>
<evidence type="ECO:0000313" key="11">
    <source>
        <dbReference type="Proteomes" id="UP000623967"/>
    </source>
</evidence>
<evidence type="ECO:0000256" key="4">
    <source>
        <dbReference type="ARBA" id="ARBA00022801"/>
    </source>
</evidence>
<comment type="caution">
    <text evidence="10">The sequence shown here is derived from an EMBL/GenBank/DDBJ whole genome shotgun (WGS) entry which is preliminary data.</text>
</comment>
<feature type="non-terminal residue" evidence="10">
    <location>
        <position position="171"/>
    </location>
</feature>
<keyword evidence="11" id="KW-1185">Reference proteome</keyword>
<dbReference type="InterPro" id="IPR035952">
    <property type="entry name" value="Rhomboid-like_sf"/>
</dbReference>
<dbReference type="PANTHER" id="PTHR43731">
    <property type="entry name" value="RHOMBOID PROTEASE"/>
    <property type="match status" value="1"/>
</dbReference>
<dbReference type="GO" id="GO:0008233">
    <property type="term" value="F:peptidase activity"/>
    <property type="evidence" value="ECO:0007669"/>
    <property type="project" value="UniProtKB-KW"/>
</dbReference>
<keyword evidence="6 8" id="KW-0472">Membrane</keyword>
<keyword evidence="5 8" id="KW-1133">Transmembrane helix</keyword>